<organism evidence="9 10">
    <name type="scientific">Miniimonas arenae</name>
    <dbReference type="NCBI Taxonomy" id="676201"/>
    <lineage>
        <taxon>Bacteria</taxon>
        <taxon>Bacillati</taxon>
        <taxon>Actinomycetota</taxon>
        <taxon>Actinomycetes</taxon>
        <taxon>Micrococcales</taxon>
        <taxon>Beutenbergiaceae</taxon>
        <taxon>Miniimonas</taxon>
    </lineage>
</organism>
<keyword evidence="2 5" id="KW-0694">RNA-binding</keyword>
<comment type="similarity">
    <text evidence="5">Belongs to the bacterial ribosomal protein bL25 family. CTC subfamily.</text>
</comment>
<name>A0A5C5B9Y5_9MICO</name>
<dbReference type="GO" id="GO:0008097">
    <property type="term" value="F:5S rRNA binding"/>
    <property type="evidence" value="ECO:0007669"/>
    <property type="project" value="InterPro"/>
</dbReference>
<evidence type="ECO:0000256" key="2">
    <source>
        <dbReference type="ARBA" id="ARBA00022884"/>
    </source>
</evidence>
<dbReference type="InterPro" id="IPR011035">
    <property type="entry name" value="Ribosomal_bL25/Gln-tRNA_synth"/>
</dbReference>
<dbReference type="InterPro" id="IPR001021">
    <property type="entry name" value="Ribosomal_bL25_long"/>
</dbReference>
<evidence type="ECO:0000313" key="9">
    <source>
        <dbReference type="EMBL" id="TNU72822.1"/>
    </source>
</evidence>
<gene>
    <name evidence="5" type="primary">rplY</name>
    <name evidence="5" type="synonym">ctc</name>
    <name evidence="9" type="ORF">FH969_14710</name>
</gene>
<feature type="region of interest" description="Disordered" evidence="6">
    <location>
        <begin position="177"/>
        <end position="200"/>
    </location>
</feature>
<sequence length="200" mass="21229">MADSIAAELRTEFGKGAARRARRAKKIPAVLYGHGTNPVHLNLPSHEVFLVIKQSANAVLDIAFDGKSELALVKSVQKDVVSNDIEHIDLLLVRRGEKVTVDVAVVTEGESAPGTIHAVELQSLTVLAEATSIPERIVVSVEGLEEGTVVRVADLELPEGTTTEVDPEAAVVLVTVPRGEEEPEDEAAEGEAAAEESEEA</sequence>
<dbReference type="PANTHER" id="PTHR33284:SF1">
    <property type="entry name" value="RIBOSOMAL PROTEIN L25_GLN-TRNA SYNTHETASE, ANTI-CODON-BINDING DOMAIN-CONTAINING PROTEIN"/>
    <property type="match status" value="1"/>
</dbReference>
<dbReference type="InterPro" id="IPR020056">
    <property type="entry name" value="Rbsml_bL25/Gln-tRNA_synth_N"/>
</dbReference>
<dbReference type="GO" id="GO:0006412">
    <property type="term" value="P:translation"/>
    <property type="evidence" value="ECO:0007669"/>
    <property type="project" value="UniProtKB-UniRule"/>
</dbReference>
<dbReference type="InterPro" id="IPR020057">
    <property type="entry name" value="Ribosomal_bL25_b-dom"/>
</dbReference>
<dbReference type="OrthoDB" id="5242980at2"/>
<evidence type="ECO:0000313" key="10">
    <source>
        <dbReference type="Proteomes" id="UP000313849"/>
    </source>
</evidence>
<dbReference type="EMBL" id="VENP01000105">
    <property type="protein sequence ID" value="TNU72822.1"/>
    <property type="molecule type" value="Genomic_DNA"/>
</dbReference>
<keyword evidence="1 5" id="KW-0699">rRNA-binding</keyword>
<dbReference type="SUPFAM" id="SSF50715">
    <property type="entry name" value="Ribosomal protein L25-like"/>
    <property type="match status" value="1"/>
</dbReference>
<dbReference type="GO" id="GO:0022625">
    <property type="term" value="C:cytosolic large ribosomal subunit"/>
    <property type="evidence" value="ECO:0007669"/>
    <property type="project" value="TreeGrafter"/>
</dbReference>
<evidence type="ECO:0000259" key="8">
    <source>
        <dbReference type="Pfam" id="PF14693"/>
    </source>
</evidence>
<dbReference type="InterPro" id="IPR029751">
    <property type="entry name" value="Ribosomal_L25_dom"/>
</dbReference>
<comment type="function">
    <text evidence="5">This is one of the proteins that binds to the 5S RNA in the ribosome where it forms part of the central protuberance.</text>
</comment>
<dbReference type="Pfam" id="PF14693">
    <property type="entry name" value="Ribosomal_TL5_C"/>
    <property type="match status" value="1"/>
</dbReference>
<dbReference type="RefSeq" id="WP_139987935.1">
    <property type="nucleotide sequence ID" value="NZ_VENP01000105.1"/>
</dbReference>
<evidence type="ECO:0000256" key="6">
    <source>
        <dbReference type="SAM" id="MobiDB-lite"/>
    </source>
</evidence>
<comment type="subunit">
    <text evidence="5">Part of the 50S ribosomal subunit; part of the 5S rRNA/L5/L18/L25 subcomplex. Contacts the 5S rRNA. Binds to the 5S rRNA independently of L5 and L18.</text>
</comment>
<reference evidence="9 10" key="1">
    <citation type="submission" date="2019-06" db="EMBL/GenBank/DDBJ databases">
        <title>Draft genome sequence of Miniimonas arenae KCTC 19750T isolated from sea sand.</title>
        <authorList>
            <person name="Park S.-J."/>
        </authorList>
    </citation>
    <scope>NUCLEOTIDE SEQUENCE [LARGE SCALE GENOMIC DNA]</scope>
    <source>
        <strain evidence="9 10">KCTC 19750</strain>
    </source>
</reference>
<accession>A0A5C5B9Y5</accession>
<dbReference type="NCBIfam" id="TIGR00731">
    <property type="entry name" value="bL25_bact_ctc"/>
    <property type="match status" value="1"/>
</dbReference>
<feature type="domain" description="Large ribosomal subunit protein bL25 beta" evidence="8">
    <location>
        <begin position="98"/>
        <end position="178"/>
    </location>
</feature>
<dbReference type="HAMAP" id="MF_01334">
    <property type="entry name" value="Ribosomal_bL25_CTC"/>
    <property type="match status" value="1"/>
</dbReference>
<keyword evidence="10" id="KW-1185">Reference proteome</keyword>
<dbReference type="InterPro" id="IPR037121">
    <property type="entry name" value="Ribosomal_bL25_C"/>
</dbReference>
<dbReference type="NCBIfam" id="NF004131">
    <property type="entry name" value="PRK05618.2-1"/>
    <property type="match status" value="1"/>
</dbReference>
<dbReference type="Proteomes" id="UP000313849">
    <property type="component" value="Unassembled WGS sequence"/>
</dbReference>
<keyword evidence="4 5" id="KW-0687">Ribonucleoprotein</keyword>
<dbReference type="Pfam" id="PF01386">
    <property type="entry name" value="Ribosomal_L25p"/>
    <property type="match status" value="1"/>
</dbReference>
<evidence type="ECO:0000256" key="3">
    <source>
        <dbReference type="ARBA" id="ARBA00022980"/>
    </source>
</evidence>
<dbReference type="CDD" id="cd00495">
    <property type="entry name" value="Ribosomal_L25_TL5_CTC"/>
    <property type="match status" value="1"/>
</dbReference>
<proteinExistence type="inferred from homology"/>
<dbReference type="AlphaFoldDB" id="A0A5C5B9Y5"/>
<comment type="caution">
    <text evidence="9">The sequence shown here is derived from an EMBL/GenBank/DDBJ whole genome shotgun (WGS) entry which is preliminary data.</text>
</comment>
<feature type="domain" description="Large ribosomal subunit protein bL25 L25" evidence="7">
    <location>
        <begin position="5"/>
        <end position="90"/>
    </location>
</feature>
<evidence type="ECO:0000256" key="5">
    <source>
        <dbReference type="HAMAP-Rule" id="MF_01334"/>
    </source>
</evidence>
<feature type="compositionally biased region" description="Acidic residues" evidence="6">
    <location>
        <begin position="181"/>
        <end position="200"/>
    </location>
</feature>
<dbReference type="GO" id="GO:0003735">
    <property type="term" value="F:structural constituent of ribosome"/>
    <property type="evidence" value="ECO:0007669"/>
    <property type="project" value="InterPro"/>
</dbReference>
<keyword evidence="3 5" id="KW-0689">Ribosomal protein</keyword>
<dbReference type="Gene3D" id="2.40.240.10">
    <property type="entry name" value="Ribosomal Protein L25, Chain P"/>
    <property type="match status" value="1"/>
</dbReference>
<evidence type="ECO:0000259" key="7">
    <source>
        <dbReference type="Pfam" id="PF01386"/>
    </source>
</evidence>
<dbReference type="PANTHER" id="PTHR33284">
    <property type="entry name" value="RIBOSOMAL PROTEIN L25/GLN-TRNA SYNTHETASE, ANTI-CODON-BINDING DOMAIN-CONTAINING PROTEIN"/>
    <property type="match status" value="1"/>
</dbReference>
<protein>
    <recommendedName>
        <fullName evidence="5">Large ribosomal subunit protein bL25</fullName>
    </recommendedName>
    <alternativeName>
        <fullName evidence="5">General stress protein CTC</fullName>
    </alternativeName>
</protein>
<evidence type="ECO:0000256" key="4">
    <source>
        <dbReference type="ARBA" id="ARBA00023274"/>
    </source>
</evidence>
<dbReference type="Gene3D" id="2.170.120.20">
    <property type="entry name" value="Ribosomal protein L25, beta domain"/>
    <property type="match status" value="1"/>
</dbReference>
<dbReference type="InterPro" id="IPR020930">
    <property type="entry name" value="Ribosomal_uL5_bac-type"/>
</dbReference>
<evidence type="ECO:0000256" key="1">
    <source>
        <dbReference type="ARBA" id="ARBA00022730"/>
    </source>
</evidence>